<evidence type="ECO:0000313" key="2">
    <source>
        <dbReference type="Proteomes" id="UP000549695"/>
    </source>
</evidence>
<dbReference type="AlphaFoldDB" id="A0A852VSZ1"/>
<sequence length="319" mass="32126">MTVTVRVVAPGASGHGVVRHAAAVAAAVVADGVVPVGSGQADLTHAQFTDALWGAGVAAAADAFVEQAEVLPRPLVVTLHDLPGADPDPARDVRRSAGYRRVVAVADAVVVSAGHEADKARALGAADPVTLPLPLPVVVPAEQAPGWARRPTLGVLGFVYPGKGHEAVIDAAAAHPDRPAVVAAGAVSDGHDELARSLAGHARSRGVDWILTGHLEPAALAAAAAAVTVPVAPSRTVSASGSLLAWLAHGRYPLAAAGAYAHEVDAAAPGAVALYDDDTRRDALVADALTRPGATRGPVPDWPDAGAGHAALYRRMVAR</sequence>
<reference evidence="1 2" key="1">
    <citation type="submission" date="2020-07" db="EMBL/GenBank/DDBJ databases">
        <title>Sequencing the genomes of 1000 actinobacteria strains.</title>
        <authorList>
            <person name="Klenk H.-P."/>
        </authorList>
    </citation>
    <scope>NUCLEOTIDE SEQUENCE [LARGE SCALE GENOMIC DNA]</scope>
    <source>
        <strain evidence="1 2">DSM 44749</strain>
    </source>
</reference>
<dbReference type="Gene3D" id="3.40.50.2000">
    <property type="entry name" value="Glycogen Phosphorylase B"/>
    <property type="match status" value="1"/>
</dbReference>
<proteinExistence type="predicted"/>
<keyword evidence="2" id="KW-1185">Reference proteome</keyword>
<dbReference type="Proteomes" id="UP000549695">
    <property type="component" value="Unassembled WGS sequence"/>
</dbReference>
<dbReference type="RefSeq" id="WP_179760006.1">
    <property type="nucleotide sequence ID" value="NZ_BAAAJZ010000011.1"/>
</dbReference>
<evidence type="ECO:0000313" key="1">
    <source>
        <dbReference type="EMBL" id="NYG00108.1"/>
    </source>
</evidence>
<organism evidence="1 2">
    <name type="scientific">Pseudonocardia alni</name>
    <name type="common">Amycolata alni</name>
    <dbReference type="NCBI Taxonomy" id="33907"/>
    <lineage>
        <taxon>Bacteria</taxon>
        <taxon>Bacillati</taxon>
        <taxon>Actinomycetota</taxon>
        <taxon>Actinomycetes</taxon>
        <taxon>Pseudonocardiales</taxon>
        <taxon>Pseudonocardiaceae</taxon>
        <taxon>Pseudonocardia</taxon>
    </lineage>
</organism>
<accession>A0A852VSZ1</accession>
<comment type="caution">
    <text evidence="1">The sequence shown here is derived from an EMBL/GenBank/DDBJ whole genome shotgun (WGS) entry which is preliminary data.</text>
</comment>
<gene>
    <name evidence="1" type="ORF">HDA37_000393</name>
</gene>
<dbReference type="EMBL" id="JACCCZ010000001">
    <property type="protein sequence ID" value="NYG00108.1"/>
    <property type="molecule type" value="Genomic_DNA"/>
</dbReference>
<dbReference type="SUPFAM" id="SSF53756">
    <property type="entry name" value="UDP-Glycosyltransferase/glycogen phosphorylase"/>
    <property type="match status" value="1"/>
</dbReference>
<dbReference type="GeneID" id="98050225"/>
<name>A0A852VSZ1_PSEA5</name>
<protein>
    <submittedName>
        <fullName evidence="1">Glycosyltransferase involved in cell wall biosynthesis</fullName>
    </submittedName>
</protein>